<feature type="compositionally biased region" description="Low complexity" evidence="1">
    <location>
        <begin position="76"/>
        <end position="94"/>
    </location>
</feature>
<evidence type="ECO:0000313" key="3">
    <source>
        <dbReference type="Proteomes" id="UP000054815"/>
    </source>
</evidence>
<comment type="caution">
    <text evidence="2">The sequence shown here is derived from an EMBL/GenBank/DDBJ whole genome shotgun (WGS) entry which is preliminary data.</text>
</comment>
<evidence type="ECO:0000256" key="1">
    <source>
        <dbReference type="SAM" id="MobiDB-lite"/>
    </source>
</evidence>
<feature type="region of interest" description="Disordered" evidence="1">
    <location>
        <begin position="69"/>
        <end position="94"/>
    </location>
</feature>
<accession>A0A0V0X6X7</accession>
<feature type="non-terminal residue" evidence="2">
    <location>
        <position position="94"/>
    </location>
</feature>
<evidence type="ECO:0000313" key="2">
    <source>
        <dbReference type="EMBL" id="KRX83771.1"/>
    </source>
</evidence>
<protein>
    <submittedName>
        <fullName evidence="2">Uncharacterized protein</fullName>
    </submittedName>
</protein>
<dbReference type="Proteomes" id="UP000054815">
    <property type="component" value="Unassembled WGS sequence"/>
</dbReference>
<name>A0A0V0X6X7_TRIPS</name>
<gene>
    <name evidence="2" type="ORF">T4E_8370</name>
</gene>
<sequence length="94" mass="10279">MLLHDCEQPKHVADVTEPSQRAFSSTQQPQQQLIRLEKRTRKHSHPMTLVNNHADESSCGTIGCLAPPIPPRQLKTTGGSSTTTTTTMTTVTAI</sequence>
<dbReference type="EMBL" id="JYDU01000721">
    <property type="protein sequence ID" value="KRX83771.1"/>
    <property type="molecule type" value="Genomic_DNA"/>
</dbReference>
<dbReference type="STRING" id="6337.A0A0V0X6X7"/>
<dbReference type="AlphaFoldDB" id="A0A0V0X6X7"/>
<organism evidence="2 3">
    <name type="scientific">Trichinella pseudospiralis</name>
    <name type="common">Parasitic roundworm</name>
    <dbReference type="NCBI Taxonomy" id="6337"/>
    <lineage>
        <taxon>Eukaryota</taxon>
        <taxon>Metazoa</taxon>
        <taxon>Ecdysozoa</taxon>
        <taxon>Nematoda</taxon>
        <taxon>Enoplea</taxon>
        <taxon>Dorylaimia</taxon>
        <taxon>Trichinellida</taxon>
        <taxon>Trichinellidae</taxon>
        <taxon>Trichinella</taxon>
    </lineage>
</organism>
<proteinExistence type="predicted"/>
<reference evidence="2 3" key="1">
    <citation type="submission" date="2015-01" db="EMBL/GenBank/DDBJ databases">
        <title>Evolution of Trichinella species and genotypes.</title>
        <authorList>
            <person name="Korhonen P.K."/>
            <person name="Edoardo P."/>
            <person name="Giuseppe L.R."/>
            <person name="Gasser R.B."/>
        </authorList>
    </citation>
    <scope>NUCLEOTIDE SEQUENCE [LARGE SCALE GENOMIC DNA]</scope>
    <source>
        <strain evidence="2">ISS141</strain>
    </source>
</reference>